<feature type="transmembrane region" description="Helical" evidence="10">
    <location>
        <begin position="69"/>
        <end position="87"/>
    </location>
</feature>
<keyword evidence="11" id="KW-0282">Flagellum</keyword>
<dbReference type="Proteomes" id="UP000000466">
    <property type="component" value="Chromosome"/>
</dbReference>
<accession>K4KHQ5</accession>
<keyword evidence="5 10" id="KW-0812">Transmembrane</keyword>
<keyword evidence="7 10" id="KW-0472">Membrane</keyword>
<proteinExistence type="inferred from homology"/>
<feature type="transmembrane region" description="Helical" evidence="10">
    <location>
        <begin position="39"/>
        <end position="57"/>
    </location>
</feature>
<dbReference type="KEGG" id="saga:M5M_02405"/>
<evidence type="ECO:0000313" key="12">
    <source>
        <dbReference type="Proteomes" id="UP000000466"/>
    </source>
</evidence>
<dbReference type="InterPro" id="IPR006303">
    <property type="entry name" value="FliR"/>
</dbReference>
<dbReference type="AlphaFoldDB" id="K4KHQ5"/>
<evidence type="ECO:0000256" key="7">
    <source>
        <dbReference type="ARBA" id="ARBA00023136"/>
    </source>
</evidence>
<dbReference type="PANTHER" id="PTHR30065">
    <property type="entry name" value="FLAGELLAR BIOSYNTHETIC PROTEIN FLIR"/>
    <property type="match status" value="1"/>
</dbReference>
<evidence type="ECO:0000256" key="10">
    <source>
        <dbReference type="RuleBase" id="RU362071"/>
    </source>
</evidence>
<comment type="similarity">
    <text evidence="2 10">Belongs to the FliR/MopE/SpaR family.</text>
</comment>
<evidence type="ECO:0000313" key="11">
    <source>
        <dbReference type="EMBL" id="AFU97700.1"/>
    </source>
</evidence>
<organism evidence="11 12">
    <name type="scientific">Simiduia agarivorans (strain DSM 21679 / JCM 13881 / BCRC 17597 / SA1)</name>
    <dbReference type="NCBI Taxonomy" id="1117647"/>
    <lineage>
        <taxon>Bacteria</taxon>
        <taxon>Pseudomonadati</taxon>
        <taxon>Pseudomonadota</taxon>
        <taxon>Gammaproteobacteria</taxon>
        <taxon>Cellvibrionales</taxon>
        <taxon>Cellvibrionaceae</taxon>
        <taxon>Simiduia</taxon>
    </lineage>
</organism>
<keyword evidence="11" id="KW-0969">Cilium</keyword>
<evidence type="ECO:0000256" key="8">
    <source>
        <dbReference type="ARBA" id="ARBA00023143"/>
    </source>
</evidence>
<dbReference type="PANTHER" id="PTHR30065:SF8">
    <property type="entry name" value="FLAGELLAR BIOSYNTHETIC PROTEIN FLIR"/>
    <property type="match status" value="1"/>
</dbReference>
<protein>
    <recommendedName>
        <fullName evidence="3 9">Flagellar biosynthetic protein FliR</fullName>
    </recommendedName>
</protein>
<feature type="transmembrane region" description="Helical" evidence="10">
    <location>
        <begin position="178"/>
        <end position="201"/>
    </location>
</feature>
<keyword evidence="12" id="KW-1185">Reference proteome</keyword>
<name>K4KHQ5_SIMAS</name>
<evidence type="ECO:0000256" key="1">
    <source>
        <dbReference type="ARBA" id="ARBA00002578"/>
    </source>
</evidence>
<comment type="subcellular location">
    <subcellularLocation>
        <location evidence="10">Cell membrane</location>
        <topology evidence="10">Multi-pass membrane protein</topology>
    </subcellularLocation>
    <subcellularLocation>
        <location evidence="10">Bacterial flagellum basal body</location>
    </subcellularLocation>
</comment>
<dbReference type="STRING" id="1117647.M5M_02405"/>
<dbReference type="EMBL" id="CP003746">
    <property type="protein sequence ID" value="AFU97700.1"/>
    <property type="molecule type" value="Genomic_DNA"/>
</dbReference>
<dbReference type="Pfam" id="PF01311">
    <property type="entry name" value="Bac_export_1"/>
    <property type="match status" value="1"/>
</dbReference>
<comment type="function">
    <text evidence="1 10">Role in flagellar biosynthesis.</text>
</comment>
<keyword evidence="4 10" id="KW-1003">Cell membrane</keyword>
<keyword evidence="8 10" id="KW-0975">Bacterial flagellum</keyword>
<dbReference type="OrthoDB" id="9797790at2"/>
<dbReference type="HOGENOM" id="CLU_063626_4_0_6"/>
<dbReference type="eggNOG" id="COG1684">
    <property type="taxonomic scope" value="Bacteria"/>
</dbReference>
<dbReference type="InterPro" id="IPR002010">
    <property type="entry name" value="T3SS_IM_R"/>
</dbReference>
<feature type="transmembrane region" description="Helical" evidence="10">
    <location>
        <begin position="119"/>
        <end position="138"/>
    </location>
</feature>
<sequence>MNFLEAEVLQWVTETLLILTRVGAFFLAAPVFGSKLFNARARLFLALLIALLLKPHIQLPSLPDALSLQLWVMVLHEVVIGVTAAFAMQLAFQVAVLAGQYIAMKMGLGFASMNDPSNGVSITVISQYYLMLITLLFIAGDGHLLLIRLLAESFVAMPLGSSVMSAKNFWLLVSAGSWLFSAALLIALPVLASLMIVNIAFGVMARSAPQMNIFAVGFPITLIMGMFIVYFGFTTFLGNYNRFIQEGFNQLRTLLNLG</sequence>
<evidence type="ECO:0000256" key="4">
    <source>
        <dbReference type="ARBA" id="ARBA00022475"/>
    </source>
</evidence>
<keyword evidence="11" id="KW-0966">Cell projection</keyword>
<evidence type="ECO:0000256" key="3">
    <source>
        <dbReference type="ARBA" id="ARBA00021717"/>
    </source>
</evidence>
<dbReference type="GO" id="GO:0006605">
    <property type="term" value="P:protein targeting"/>
    <property type="evidence" value="ECO:0007669"/>
    <property type="project" value="UniProtKB-UniRule"/>
</dbReference>
<dbReference type="RefSeq" id="WP_015045873.1">
    <property type="nucleotide sequence ID" value="NC_018868.3"/>
</dbReference>
<reference evidence="11 12" key="1">
    <citation type="journal article" date="2013" name="Genome Announc.">
        <title>Complete genome sequence of Simiduia agarivorans SA1(T), a marine bacterium able to degrade a variety of polysaccharides.</title>
        <authorList>
            <person name="Lin S.Y."/>
            <person name="Shieh W.Y."/>
            <person name="Chen J.S."/>
            <person name="Tang S.L."/>
        </authorList>
    </citation>
    <scope>NUCLEOTIDE SEQUENCE [LARGE SCALE GENOMIC DNA]</scope>
    <source>
        <strain evidence="12">DSM 21679 / JCM 13881 / BCRC 17597 / SA1</strain>
    </source>
</reference>
<dbReference type="NCBIfam" id="TIGR01400">
    <property type="entry name" value="fliR"/>
    <property type="match status" value="1"/>
</dbReference>
<dbReference type="GO" id="GO:0044780">
    <property type="term" value="P:bacterial-type flagellum assembly"/>
    <property type="evidence" value="ECO:0007669"/>
    <property type="project" value="UniProtKB-UniRule"/>
</dbReference>
<evidence type="ECO:0000256" key="6">
    <source>
        <dbReference type="ARBA" id="ARBA00022989"/>
    </source>
</evidence>
<evidence type="ECO:0000256" key="5">
    <source>
        <dbReference type="ARBA" id="ARBA00022692"/>
    </source>
</evidence>
<feature type="transmembrane region" description="Helical" evidence="10">
    <location>
        <begin position="12"/>
        <end position="32"/>
    </location>
</feature>
<gene>
    <name evidence="11" type="ordered locus">M5M_02405</name>
</gene>
<dbReference type="GO" id="GO:0005886">
    <property type="term" value="C:plasma membrane"/>
    <property type="evidence" value="ECO:0007669"/>
    <property type="project" value="UniProtKB-SubCell"/>
</dbReference>
<dbReference type="PRINTS" id="PR00953">
    <property type="entry name" value="TYPE3IMRPROT"/>
</dbReference>
<evidence type="ECO:0000256" key="9">
    <source>
        <dbReference type="NCBIfam" id="TIGR01400"/>
    </source>
</evidence>
<keyword evidence="6 10" id="KW-1133">Transmembrane helix</keyword>
<feature type="transmembrane region" description="Helical" evidence="10">
    <location>
        <begin position="213"/>
        <end position="233"/>
    </location>
</feature>
<evidence type="ECO:0000256" key="2">
    <source>
        <dbReference type="ARBA" id="ARBA00009772"/>
    </source>
</evidence>
<dbReference type="GO" id="GO:0009425">
    <property type="term" value="C:bacterial-type flagellum basal body"/>
    <property type="evidence" value="ECO:0007669"/>
    <property type="project" value="UniProtKB-SubCell"/>
</dbReference>